<accession>A0AAU8JFJ0</accession>
<dbReference type="AlphaFoldDB" id="A0AAU8JFJ0"/>
<gene>
    <name evidence="1" type="ORF">ABWT76_000350</name>
</gene>
<dbReference type="RefSeq" id="WP_054465086.1">
    <property type="nucleotide sequence ID" value="NZ_CP159837.1"/>
</dbReference>
<name>A0AAU8JFJ0_9CYAN</name>
<protein>
    <submittedName>
        <fullName evidence="1">DUF4926 domain-containing protein</fullName>
    </submittedName>
</protein>
<dbReference type="EMBL" id="CP159837">
    <property type="protein sequence ID" value="XCM37581.1"/>
    <property type="molecule type" value="Genomic_DNA"/>
</dbReference>
<organism evidence="1">
    <name type="scientific">Planktothricoides raciborskii GIHE-MW2</name>
    <dbReference type="NCBI Taxonomy" id="2792601"/>
    <lineage>
        <taxon>Bacteria</taxon>
        <taxon>Bacillati</taxon>
        <taxon>Cyanobacteriota</taxon>
        <taxon>Cyanophyceae</taxon>
        <taxon>Oscillatoriophycideae</taxon>
        <taxon>Oscillatoriales</taxon>
        <taxon>Oscillatoriaceae</taxon>
        <taxon>Planktothricoides</taxon>
    </lineage>
</organism>
<sequence length="81" mass="8861">MFDLYQRVSLNCDFPEHHLKKGDVATLIDYVPHPGNGEEGGVLEIFSATGESIAVVIVPISAIKPLRNDEILSVRILAEVC</sequence>
<evidence type="ECO:0000313" key="1">
    <source>
        <dbReference type="EMBL" id="XCM37581.1"/>
    </source>
</evidence>
<reference evidence="1" key="1">
    <citation type="submission" date="2024-07" db="EMBL/GenBank/DDBJ databases">
        <authorList>
            <person name="Kim Y.J."/>
            <person name="Jeong J.Y."/>
        </authorList>
    </citation>
    <scope>NUCLEOTIDE SEQUENCE</scope>
    <source>
        <strain evidence="1">GIHE-MW2</strain>
    </source>
</reference>
<proteinExistence type="predicted"/>